<name>A0AA36GHM1_CYLNA</name>
<reference evidence="1" key="1">
    <citation type="submission" date="2023-07" db="EMBL/GenBank/DDBJ databases">
        <authorList>
            <consortium name="CYATHOMIX"/>
        </authorList>
    </citation>
    <scope>NUCLEOTIDE SEQUENCE</scope>
    <source>
        <strain evidence="1">N/A</strain>
    </source>
</reference>
<keyword evidence="2" id="KW-1185">Reference proteome</keyword>
<dbReference type="AlphaFoldDB" id="A0AA36GHM1"/>
<accession>A0AA36GHM1</accession>
<evidence type="ECO:0000313" key="2">
    <source>
        <dbReference type="Proteomes" id="UP001176961"/>
    </source>
</evidence>
<protein>
    <submittedName>
        <fullName evidence="1">Uncharacterized protein</fullName>
    </submittedName>
</protein>
<sequence>MSLTDYALVRARSAAVLPRSSSLDRSSSRLLVTRSHSVSDLSGYNRWSDIYKPQWHTVYQYTPYRWRRDWELYDDYWYDRYYYYTPLYNRYISPYKRYYYYSDLIPSSYYWTPYSSYWPRYKSYWYDYDSPYYYRRYYDPYYSGYSGETYYPYRYRTYTPYRSYLLDSLSTSLARGLSMYKEGLIPYRTLQTYWLTPEYWDRRFKDWQELYYSNKDIYLPTTHDRKTRSYLASWTS</sequence>
<organism evidence="1 2">
    <name type="scientific">Cylicocyclus nassatus</name>
    <name type="common">Nematode worm</name>
    <dbReference type="NCBI Taxonomy" id="53992"/>
    <lineage>
        <taxon>Eukaryota</taxon>
        <taxon>Metazoa</taxon>
        <taxon>Ecdysozoa</taxon>
        <taxon>Nematoda</taxon>
        <taxon>Chromadorea</taxon>
        <taxon>Rhabditida</taxon>
        <taxon>Rhabditina</taxon>
        <taxon>Rhabditomorpha</taxon>
        <taxon>Strongyloidea</taxon>
        <taxon>Strongylidae</taxon>
        <taxon>Cylicocyclus</taxon>
    </lineage>
</organism>
<comment type="caution">
    <text evidence="1">The sequence shown here is derived from an EMBL/GenBank/DDBJ whole genome shotgun (WGS) entry which is preliminary data.</text>
</comment>
<proteinExistence type="predicted"/>
<dbReference type="Proteomes" id="UP001176961">
    <property type="component" value="Unassembled WGS sequence"/>
</dbReference>
<evidence type="ECO:0000313" key="1">
    <source>
        <dbReference type="EMBL" id="CAJ0588741.1"/>
    </source>
</evidence>
<gene>
    <name evidence="1" type="ORF">CYNAS_LOCUS724</name>
</gene>
<dbReference type="EMBL" id="CATQJL010000001">
    <property type="protein sequence ID" value="CAJ0588741.1"/>
    <property type="molecule type" value="Genomic_DNA"/>
</dbReference>